<evidence type="ECO:0000256" key="8">
    <source>
        <dbReference type="SAM" id="MobiDB-lite"/>
    </source>
</evidence>
<proteinExistence type="inferred from homology"/>
<keyword evidence="4" id="KW-0479">Metal-binding</keyword>
<evidence type="ECO:0000256" key="1">
    <source>
        <dbReference type="ARBA" id="ARBA00004123"/>
    </source>
</evidence>
<dbReference type="Pfam" id="PF09329">
    <property type="entry name" value="zf-primase"/>
    <property type="match status" value="1"/>
</dbReference>
<feature type="domain" description="MCM10 OB-fold" evidence="10">
    <location>
        <begin position="100"/>
        <end position="213"/>
    </location>
</feature>
<name>A0ABD1TIC0_9LAMI</name>
<dbReference type="InterPro" id="IPR055065">
    <property type="entry name" value="OB_MCM10"/>
</dbReference>
<evidence type="ECO:0000313" key="11">
    <source>
        <dbReference type="EMBL" id="KAL2512471.1"/>
    </source>
</evidence>
<dbReference type="AlphaFoldDB" id="A0ABD1TIC0"/>
<gene>
    <name evidence="11" type="ORF">Adt_18071</name>
</gene>
<keyword evidence="3" id="KW-0235">DNA replication</keyword>
<dbReference type="FunFam" id="2.40.50.140:FF:000174">
    <property type="entry name" value="DNA replication licensing factor mcm10"/>
    <property type="match status" value="1"/>
</dbReference>
<dbReference type="GO" id="GO:0005634">
    <property type="term" value="C:nucleus"/>
    <property type="evidence" value="ECO:0007669"/>
    <property type="project" value="UniProtKB-SubCell"/>
</dbReference>
<feature type="region of interest" description="Disordered" evidence="8">
    <location>
        <begin position="22"/>
        <end position="44"/>
    </location>
</feature>
<reference evidence="12" key="1">
    <citation type="submission" date="2024-07" db="EMBL/GenBank/DDBJ databases">
        <title>Two chromosome-level genome assemblies of Korean endemic species Abeliophyllum distichum and Forsythia ovata (Oleaceae).</title>
        <authorList>
            <person name="Jang H."/>
        </authorList>
    </citation>
    <scope>NUCLEOTIDE SEQUENCE [LARGE SCALE GENOMIC DNA]</scope>
</reference>
<dbReference type="InterPro" id="IPR012340">
    <property type="entry name" value="NA-bd_OB-fold"/>
</dbReference>
<evidence type="ECO:0000256" key="5">
    <source>
        <dbReference type="ARBA" id="ARBA00022771"/>
    </source>
</evidence>
<dbReference type="GO" id="GO:0006260">
    <property type="term" value="P:DNA replication"/>
    <property type="evidence" value="ECO:0007669"/>
    <property type="project" value="UniProtKB-KW"/>
</dbReference>
<dbReference type="GO" id="GO:0008270">
    <property type="term" value="F:zinc ion binding"/>
    <property type="evidence" value="ECO:0007669"/>
    <property type="project" value="UniProtKB-KW"/>
</dbReference>
<dbReference type="InterPro" id="IPR015408">
    <property type="entry name" value="Znf_Mcm10/DnaG"/>
</dbReference>
<evidence type="ECO:0000256" key="7">
    <source>
        <dbReference type="ARBA" id="ARBA00023242"/>
    </source>
</evidence>
<evidence type="ECO:0000256" key="6">
    <source>
        <dbReference type="ARBA" id="ARBA00022833"/>
    </source>
</evidence>
<accession>A0ABD1TIC0</accession>
<keyword evidence="7" id="KW-0539">Nucleus</keyword>
<evidence type="ECO:0000313" key="12">
    <source>
        <dbReference type="Proteomes" id="UP001604336"/>
    </source>
</evidence>
<keyword evidence="12" id="KW-1185">Reference proteome</keyword>
<protein>
    <submittedName>
        <fullName evidence="11">Minichromosome maintenance 10</fullName>
    </submittedName>
</protein>
<comment type="caution">
    <text evidence="11">The sequence shown here is derived from an EMBL/GenBank/DDBJ whole genome shotgun (WGS) entry which is preliminary data.</text>
</comment>
<evidence type="ECO:0000259" key="10">
    <source>
        <dbReference type="Pfam" id="PF22379"/>
    </source>
</evidence>
<feature type="compositionally biased region" description="Basic and acidic residues" evidence="8">
    <location>
        <begin position="373"/>
        <end position="382"/>
    </location>
</feature>
<sequence>MSKLKHQDDLDLLLSLQDRVLETPPASPSSHASDLKTGYLSDDELPKRMEQADMSVFRDAVQDCLDYDPESAKKSLKSKQDKRSNDAVVEKFSGIWWYHPVELSDRLSDIRFVRLPALKNSLIGDTLSGCWATIGVLTEKGQPRTSSTGKTFAIWKMGCLDEKTISVFLFGDAYQKNCNEKAGTVFALFNCSVRMDNSENGFSLSVYSAVHILKMGTSVDYGVCKGKRKDGMACTLVINKRQGIYCSYHKQKTSEQYSVKRTEFKGGNLRTAFIDRRKSQGIYVNPAGDKRNLPKSTTAPVKLLSVEGLRKALSNASKVTTNIHSQGIRFLTEVTGLKPIKEASNVPPQPTSNSDSRSLRKDVHSSRPSQQPDAKKIKLDQRQVPVEKGKQVGEKMIELDLFRFQFFKVDTPFSFQNEVENLEMARNCTILEDADRWFEKYGAVLSI</sequence>
<comment type="similarity">
    <text evidence="2">Belongs to the MCM10 family.</text>
</comment>
<dbReference type="Pfam" id="PF22379">
    <property type="entry name" value="OB_MCM10"/>
    <property type="match status" value="1"/>
</dbReference>
<keyword evidence="6" id="KW-0862">Zinc</keyword>
<dbReference type="EMBL" id="JBFOLK010000005">
    <property type="protein sequence ID" value="KAL2512471.1"/>
    <property type="molecule type" value="Genomic_DNA"/>
</dbReference>
<dbReference type="Gene3D" id="2.40.50.140">
    <property type="entry name" value="Nucleic acid-binding proteins"/>
    <property type="match status" value="1"/>
</dbReference>
<dbReference type="Proteomes" id="UP001604336">
    <property type="component" value="Unassembled WGS sequence"/>
</dbReference>
<keyword evidence="5" id="KW-0863">Zinc-finger</keyword>
<organism evidence="11 12">
    <name type="scientific">Abeliophyllum distichum</name>
    <dbReference type="NCBI Taxonomy" id="126358"/>
    <lineage>
        <taxon>Eukaryota</taxon>
        <taxon>Viridiplantae</taxon>
        <taxon>Streptophyta</taxon>
        <taxon>Embryophyta</taxon>
        <taxon>Tracheophyta</taxon>
        <taxon>Spermatophyta</taxon>
        <taxon>Magnoliopsida</taxon>
        <taxon>eudicotyledons</taxon>
        <taxon>Gunneridae</taxon>
        <taxon>Pentapetalae</taxon>
        <taxon>asterids</taxon>
        <taxon>lamiids</taxon>
        <taxon>Lamiales</taxon>
        <taxon>Oleaceae</taxon>
        <taxon>Forsythieae</taxon>
        <taxon>Abeliophyllum</taxon>
    </lineage>
</organism>
<comment type="subcellular location">
    <subcellularLocation>
        <location evidence="1">Nucleus</location>
    </subcellularLocation>
</comment>
<evidence type="ECO:0000256" key="2">
    <source>
        <dbReference type="ARBA" id="ARBA00009679"/>
    </source>
</evidence>
<dbReference type="InterPro" id="IPR040184">
    <property type="entry name" value="Mcm10"/>
</dbReference>
<dbReference type="PANTHER" id="PTHR13454">
    <property type="entry name" value="PROTEIN MCM10 HOMOLOG"/>
    <property type="match status" value="1"/>
</dbReference>
<feature type="region of interest" description="Disordered" evidence="8">
    <location>
        <begin position="341"/>
        <end position="382"/>
    </location>
</feature>
<evidence type="ECO:0000256" key="4">
    <source>
        <dbReference type="ARBA" id="ARBA00022723"/>
    </source>
</evidence>
<evidence type="ECO:0000259" key="9">
    <source>
        <dbReference type="Pfam" id="PF09329"/>
    </source>
</evidence>
<evidence type="ECO:0000256" key="3">
    <source>
        <dbReference type="ARBA" id="ARBA00022705"/>
    </source>
</evidence>
<feature type="domain" description="Zinc finger Mcm10/DnaG-type" evidence="9">
    <location>
        <begin position="216"/>
        <end position="261"/>
    </location>
</feature>
<dbReference type="PANTHER" id="PTHR13454:SF11">
    <property type="entry name" value="PROTEIN MCM10 HOMOLOG"/>
    <property type="match status" value="1"/>
</dbReference>